<dbReference type="Proteomes" id="UP000288587">
    <property type="component" value="Unassembled WGS sequence"/>
</dbReference>
<dbReference type="AlphaFoldDB" id="A0A3S2UCX9"/>
<protein>
    <recommendedName>
        <fullName evidence="4">DUF3313 family protein</fullName>
    </recommendedName>
</protein>
<evidence type="ECO:0008006" key="4">
    <source>
        <dbReference type="Google" id="ProtNLM"/>
    </source>
</evidence>
<evidence type="ECO:0000313" key="2">
    <source>
        <dbReference type="EMBL" id="RVT84682.1"/>
    </source>
</evidence>
<evidence type="ECO:0000256" key="1">
    <source>
        <dbReference type="SAM" id="SignalP"/>
    </source>
</evidence>
<accession>A0A3S2UCX9</accession>
<name>A0A3S2UCX9_9BURK</name>
<reference evidence="2 3" key="1">
    <citation type="submission" date="2019-01" db="EMBL/GenBank/DDBJ databases">
        <authorList>
            <person name="Chen W.-M."/>
        </authorList>
    </citation>
    <scope>NUCLEOTIDE SEQUENCE [LARGE SCALE GENOMIC DNA]</scope>
    <source>
        <strain evidence="2 3">CCP-18</strain>
    </source>
</reference>
<evidence type="ECO:0000313" key="3">
    <source>
        <dbReference type="Proteomes" id="UP000288587"/>
    </source>
</evidence>
<organism evidence="2 3">
    <name type="scientific">Inhella crocodyli</name>
    <dbReference type="NCBI Taxonomy" id="2499851"/>
    <lineage>
        <taxon>Bacteria</taxon>
        <taxon>Pseudomonadati</taxon>
        <taxon>Pseudomonadota</taxon>
        <taxon>Betaproteobacteria</taxon>
        <taxon>Burkholderiales</taxon>
        <taxon>Sphaerotilaceae</taxon>
        <taxon>Inhella</taxon>
    </lineage>
</organism>
<comment type="caution">
    <text evidence="2">The sequence shown here is derived from an EMBL/GenBank/DDBJ whole genome shotgun (WGS) entry which is preliminary data.</text>
</comment>
<feature type="signal peptide" evidence="1">
    <location>
        <begin position="1"/>
        <end position="27"/>
    </location>
</feature>
<keyword evidence="1" id="KW-0732">Signal</keyword>
<dbReference type="EMBL" id="SACM01000003">
    <property type="protein sequence ID" value="RVT84682.1"/>
    <property type="molecule type" value="Genomic_DNA"/>
</dbReference>
<dbReference type="RefSeq" id="WP_127683083.1">
    <property type="nucleotide sequence ID" value="NZ_SACM01000003.1"/>
</dbReference>
<keyword evidence="3" id="KW-1185">Reference proteome</keyword>
<feature type="chain" id="PRO_5018605121" description="DUF3313 family protein" evidence="1">
    <location>
        <begin position="28"/>
        <end position="243"/>
    </location>
</feature>
<proteinExistence type="predicted"/>
<sequence length="243" mass="26243">MAPISSKLFAAVCLAAALFAPVATALAAPPSTVRLQVNGQALPFPVPQGYVDAASLSPDLQRMGEAMTGPSNRLLAFWVDPAEVRAMSAGQAEGLKRYYMLQVHRRREGMALSAADFQAVRNAVIGDQASFMQQLRQQMPKVADSVSQQVQRATGDSKVQLKVGELQPLGVVFDEPQTFAYLMRTVFDVGDGRPMPMLLGTVMVRHQDRLVALGAYAVDDGPRAEAWVRQSTKAWASALASVR</sequence>
<gene>
    <name evidence="2" type="ORF">EOD73_11130</name>
</gene>